<name>A0A1M5S468_9GAMM</name>
<accession>A0A1M5S468</accession>
<dbReference type="SUPFAM" id="SSF53335">
    <property type="entry name" value="S-adenosyl-L-methionine-dependent methyltransferases"/>
    <property type="match status" value="1"/>
</dbReference>
<dbReference type="InterPro" id="IPR029063">
    <property type="entry name" value="SAM-dependent_MTases_sf"/>
</dbReference>
<gene>
    <name evidence="1" type="ORF">SAMN02745129_1867</name>
</gene>
<evidence type="ECO:0000313" key="1">
    <source>
        <dbReference type="EMBL" id="SHH33422.1"/>
    </source>
</evidence>
<dbReference type="EMBL" id="FQXG01000002">
    <property type="protein sequence ID" value="SHH33422.1"/>
    <property type="molecule type" value="Genomic_DNA"/>
</dbReference>
<organism evidence="1 2">
    <name type="scientific">Ferrimonas marina</name>
    <dbReference type="NCBI Taxonomy" id="299255"/>
    <lineage>
        <taxon>Bacteria</taxon>
        <taxon>Pseudomonadati</taxon>
        <taxon>Pseudomonadota</taxon>
        <taxon>Gammaproteobacteria</taxon>
        <taxon>Alteromonadales</taxon>
        <taxon>Ferrimonadaceae</taxon>
        <taxon>Ferrimonas</taxon>
    </lineage>
</organism>
<reference evidence="1 2" key="1">
    <citation type="submission" date="2016-11" db="EMBL/GenBank/DDBJ databases">
        <authorList>
            <person name="Jaros S."/>
            <person name="Januszkiewicz K."/>
            <person name="Wedrychowicz H."/>
        </authorList>
    </citation>
    <scope>NUCLEOTIDE SEQUENCE [LARGE SCALE GENOMIC DNA]</scope>
    <source>
        <strain evidence="1 2">DSM 16917</strain>
    </source>
</reference>
<sequence>MTQSVRSILPDSQPVAGEPCLADWQLNFLLRKLSIRRNEQVLVYGQPDRDVLTTLAGSVSEQGSVVILEEDDRIAFVDQMAQQYPQIERRRTGPSSAPQQCDVVVVLPNRVNEPFEPLLDQAWRRLRSGGRILLALPESDDNSAVLHRLMEQARKRGFVSRYRRCCDKHCAWVGVKYGN</sequence>
<protein>
    <submittedName>
        <fullName evidence="1">Uncharacterized protein</fullName>
    </submittedName>
</protein>
<keyword evidence="2" id="KW-1185">Reference proteome</keyword>
<evidence type="ECO:0000313" key="2">
    <source>
        <dbReference type="Proteomes" id="UP000184268"/>
    </source>
</evidence>
<dbReference type="AlphaFoldDB" id="A0A1M5S468"/>
<dbReference type="OrthoDB" id="6398501at2"/>
<proteinExistence type="predicted"/>
<dbReference type="RefSeq" id="WP_067662945.1">
    <property type="nucleotide sequence ID" value="NZ_FQXG01000002.1"/>
</dbReference>
<dbReference type="Proteomes" id="UP000184268">
    <property type="component" value="Unassembled WGS sequence"/>
</dbReference>